<dbReference type="Proteomes" id="UP000250235">
    <property type="component" value="Unassembled WGS sequence"/>
</dbReference>
<organism evidence="1 2">
    <name type="scientific">Dorcoceras hygrometricum</name>
    <dbReference type="NCBI Taxonomy" id="472368"/>
    <lineage>
        <taxon>Eukaryota</taxon>
        <taxon>Viridiplantae</taxon>
        <taxon>Streptophyta</taxon>
        <taxon>Embryophyta</taxon>
        <taxon>Tracheophyta</taxon>
        <taxon>Spermatophyta</taxon>
        <taxon>Magnoliopsida</taxon>
        <taxon>eudicotyledons</taxon>
        <taxon>Gunneridae</taxon>
        <taxon>Pentapetalae</taxon>
        <taxon>asterids</taxon>
        <taxon>lamiids</taxon>
        <taxon>Lamiales</taxon>
        <taxon>Gesneriaceae</taxon>
        <taxon>Didymocarpoideae</taxon>
        <taxon>Trichosporeae</taxon>
        <taxon>Loxocarpinae</taxon>
        <taxon>Dorcoceras</taxon>
    </lineage>
</organism>
<name>A0A2Z7AT19_9LAMI</name>
<sequence length="57" mass="6674">MEQKHEVAAFIRAFRGCRFCAGRDLLRSFEESDLGKSELEVRQLRDKRKVETDTAGW</sequence>
<dbReference type="AlphaFoldDB" id="A0A2Z7AT19"/>
<keyword evidence="2" id="KW-1185">Reference proteome</keyword>
<gene>
    <name evidence="1" type="ORF">F511_26205</name>
</gene>
<accession>A0A2Z7AT19</accession>
<evidence type="ECO:0000313" key="2">
    <source>
        <dbReference type="Proteomes" id="UP000250235"/>
    </source>
</evidence>
<reference evidence="1 2" key="1">
    <citation type="journal article" date="2015" name="Proc. Natl. Acad. Sci. U.S.A.">
        <title>The resurrection genome of Boea hygrometrica: A blueprint for survival of dehydration.</title>
        <authorList>
            <person name="Xiao L."/>
            <person name="Yang G."/>
            <person name="Zhang L."/>
            <person name="Yang X."/>
            <person name="Zhao S."/>
            <person name="Ji Z."/>
            <person name="Zhou Q."/>
            <person name="Hu M."/>
            <person name="Wang Y."/>
            <person name="Chen M."/>
            <person name="Xu Y."/>
            <person name="Jin H."/>
            <person name="Xiao X."/>
            <person name="Hu G."/>
            <person name="Bao F."/>
            <person name="Hu Y."/>
            <person name="Wan P."/>
            <person name="Li L."/>
            <person name="Deng X."/>
            <person name="Kuang T."/>
            <person name="Xiang C."/>
            <person name="Zhu J.K."/>
            <person name="Oliver M.J."/>
            <person name="He Y."/>
        </authorList>
    </citation>
    <scope>NUCLEOTIDE SEQUENCE [LARGE SCALE GENOMIC DNA]</scope>
    <source>
        <strain evidence="2">cv. XS01</strain>
    </source>
</reference>
<protein>
    <submittedName>
        <fullName evidence="1">Uncharacterized protein</fullName>
    </submittedName>
</protein>
<dbReference type="EMBL" id="KV013063">
    <property type="protein sequence ID" value="KZV24030.1"/>
    <property type="molecule type" value="Genomic_DNA"/>
</dbReference>
<proteinExistence type="predicted"/>
<evidence type="ECO:0000313" key="1">
    <source>
        <dbReference type="EMBL" id="KZV24030.1"/>
    </source>
</evidence>